<dbReference type="InterPro" id="IPR043993">
    <property type="entry name" value="T4SS_pilin"/>
</dbReference>
<feature type="transmembrane region" description="Helical" evidence="1">
    <location>
        <begin position="14"/>
        <end position="40"/>
    </location>
</feature>
<dbReference type="EMBL" id="LBQE01000008">
    <property type="protein sequence ID" value="KKP72419.1"/>
    <property type="molecule type" value="Genomic_DNA"/>
</dbReference>
<organism evidence="2 3">
    <name type="scientific">Candidatus Nomurabacteria bacterium GW2011_GWB1_35_20</name>
    <dbReference type="NCBI Taxonomy" id="1618740"/>
    <lineage>
        <taxon>Bacteria</taxon>
        <taxon>Candidatus Nomuraibacteriota</taxon>
    </lineage>
</organism>
<feature type="transmembrane region" description="Helical" evidence="1">
    <location>
        <begin position="61"/>
        <end position="79"/>
    </location>
</feature>
<name>A0A0G0BSE4_9BACT</name>
<keyword evidence="1" id="KW-0812">Transmembrane</keyword>
<dbReference type="Proteomes" id="UP000034923">
    <property type="component" value="Unassembled WGS sequence"/>
</dbReference>
<keyword evidence="1" id="KW-1133">Transmembrane helix</keyword>
<accession>A0A0G0BSE4</accession>
<keyword evidence="1" id="KW-0472">Membrane</keyword>
<evidence type="ECO:0000313" key="2">
    <source>
        <dbReference type="EMBL" id="KKP72419.1"/>
    </source>
</evidence>
<reference evidence="2 3" key="1">
    <citation type="journal article" date="2015" name="Nature">
        <title>rRNA introns, odd ribosomes, and small enigmatic genomes across a large radiation of phyla.</title>
        <authorList>
            <person name="Brown C.T."/>
            <person name="Hug L.A."/>
            <person name="Thomas B.C."/>
            <person name="Sharon I."/>
            <person name="Castelle C.J."/>
            <person name="Singh A."/>
            <person name="Wilkins M.J."/>
            <person name="Williams K.H."/>
            <person name="Banfield J.F."/>
        </authorList>
    </citation>
    <scope>NUCLEOTIDE SEQUENCE [LARGE SCALE GENOMIC DNA]</scope>
</reference>
<dbReference type="Pfam" id="PF18895">
    <property type="entry name" value="T4SS_pilin"/>
    <property type="match status" value="1"/>
</dbReference>
<comment type="caution">
    <text evidence="2">The sequence shown here is derived from an EMBL/GenBank/DDBJ whole genome shotgun (WGS) entry which is preliminary data.</text>
</comment>
<protein>
    <submittedName>
        <fullName evidence="2">Uncharacterized protein</fullName>
    </submittedName>
</protein>
<dbReference type="AlphaFoldDB" id="A0A0G0BSE4"/>
<gene>
    <name evidence="2" type="ORF">UR70_C0008G0011</name>
</gene>
<evidence type="ECO:0000256" key="1">
    <source>
        <dbReference type="SAM" id="Phobius"/>
    </source>
</evidence>
<sequence length="96" mass="10687">MLCTLAADPKFQDLLSYVSCIISGSVIPLIFALAMVMFIWGVVQYVINNEEDSKREKGKQFMIWGIIGLTVMIGVWGLVKIVGSTFGIEYVIPQLK</sequence>
<proteinExistence type="predicted"/>
<evidence type="ECO:0000313" key="3">
    <source>
        <dbReference type="Proteomes" id="UP000034923"/>
    </source>
</evidence>